<dbReference type="VEuPathDB" id="TriTrypDB:BCY84_10926"/>
<dbReference type="VEuPathDB" id="TriTrypDB:TCDM_04955"/>
<dbReference type="Proteomes" id="UP000246121">
    <property type="component" value="Unassembled WGS sequence"/>
</dbReference>
<evidence type="ECO:0000313" key="2">
    <source>
        <dbReference type="Proteomes" id="UP000246121"/>
    </source>
</evidence>
<dbReference type="VEuPathDB" id="TriTrypDB:C3747_40g18"/>
<dbReference type="VEuPathDB" id="TriTrypDB:C4B63_84g19"/>
<sequence length="460" mass="52773">MSLEPRLYHVEQQIQYLSKQVGLLKQLITTEVTDLRKNMEQQVAEVKQVVMYQDRLYQERMSKLEARIQQLSEFCLHLARSTGHVSPSVALIPTGMIAAPAEVRTLEQFTASEIINRRTPDGDENEEENQNEEMKDVNGILETYQDRINTIYDFYTVSTIDIFHPTMTLSHFSRMVKDCQLCGLSQGTSSELLWMAVMRSLNKRQHKQLNNVQNRGITLGNQVSTEQKKKLFAFQRLEAIPKEWFGEALYFLAMEKRRLRLLSDGSTIIDTVSSLDEKPKDIFLSFLLYHIFPYVDAAIEEKQRSQGLVFHLGLGINGEDNSGSFSMVSNLIQSYKTDAVASVVKEFIGRIKESYNSAIRTAQGYHSTMMNLDGFVEVARRHLLLPLIHKPDLRHIFLYCCAVEKEKHPETEEGNISVGTFLLALYQLADRIYGDSLMGKKFATPEARMKRLLAKMFFLS</sequence>
<dbReference type="VEuPathDB" id="TriTrypDB:ECC02_001916"/>
<organism evidence="1 2">
    <name type="scientific">Trypanosoma cruzi</name>
    <dbReference type="NCBI Taxonomy" id="5693"/>
    <lineage>
        <taxon>Eukaryota</taxon>
        <taxon>Discoba</taxon>
        <taxon>Euglenozoa</taxon>
        <taxon>Kinetoplastea</taxon>
        <taxon>Metakinetoplastina</taxon>
        <taxon>Trypanosomatida</taxon>
        <taxon>Trypanosomatidae</taxon>
        <taxon>Trypanosoma</taxon>
        <taxon>Schizotrypanum</taxon>
    </lineage>
</organism>
<protein>
    <submittedName>
        <fullName evidence="1">Uncharacterized protein</fullName>
    </submittedName>
</protein>
<evidence type="ECO:0000313" key="1">
    <source>
        <dbReference type="EMBL" id="PWU87821.1"/>
    </source>
</evidence>
<dbReference type="AlphaFoldDB" id="A0A2V2UV28"/>
<dbReference type="VEuPathDB" id="TriTrypDB:TcBrA4_0015600"/>
<reference evidence="1 2" key="1">
    <citation type="journal article" date="2018" name="Microb. Genom.">
        <title>Expanding an expanded genome: long-read sequencing of Trypanosoma cruzi.</title>
        <authorList>
            <person name="Berna L."/>
            <person name="Rodriguez M."/>
            <person name="Chiribao M.L."/>
            <person name="Parodi-Talice A."/>
            <person name="Pita S."/>
            <person name="Rijo G."/>
            <person name="Alvarez-Valin F."/>
            <person name="Robello C."/>
        </authorList>
    </citation>
    <scope>NUCLEOTIDE SEQUENCE [LARGE SCALE GENOMIC DNA]</scope>
    <source>
        <strain evidence="1 2">Dm28c</strain>
    </source>
</reference>
<comment type="caution">
    <text evidence="1">The sequence shown here is derived from an EMBL/GenBank/DDBJ whole genome shotgun (WGS) entry which is preliminary data.</text>
</comment>
<gene>
    <name evidence="1" type="ORF">C4B63_84g19</name>
</gene>
<dbReference type="EMBL" id="PRFA01000084">
    <property type="protein sequence ID" value="PWU87821.1"/>
    <property type="molecule type" value="Genomic_DNA"/>
</dbReference>
<name>A0A2V2UV28_TRYCR</name>
<dbReference type="VEuPathDB" id="TriTrypDB:TcG_06475"/>
<accession>A0A2V2UV28</accession>
<dbReference type="VEuPathDB" id="TriTrypDB:TcCL_ESM12123"/>
<proteinExistence type="predicted"/>
<dbReference type="VEuPathDB" id="TriTrypDB:Tc_MARK_3614"/>
<dbReference type="VEuPathDB" id="TriTrypDB:TCSYLVIO_004865"/>
<dbReference type="VEuPathDB" id="TriTrypDB:TcCLB.506577.170"/>
<dbReference type="VEuPathDB" id="TriTrypDB:TcCLB.507709.140"/>